<evidence type="ECO:0000313" key="2">
    <source>
        <dbReference type="Proteomes" id="UP000024635"/>
    </source>
</evidence>
<sequence>MPGFVAKQLRWIRAKITPLASRKNEKGESNLLELLLSYLVTNLQRIAGDIDRRCSLRYETWSCCGVSTAALATENS</sequence>
<organism evidence="1 2">
    <name type="scientific">Ancylostoma ceylanicum</name>
    <dbReference type="NCBI Taxonomy" id="53326"/>
    <lineage>
        <taxon>Eukaryota</taxon>
        <taxon>Metazoa</taxon>
        <taxon>Ecdysozoa</taxon>
        <taxon>Nematoda</taxon>
        <taxon>Chromadorea</taxon>
        <taxon>Rhabditida</taxon>
        <taxon>Rhabditina</taxon>
        <taxon>Rhabditomorpha</taxon>
        <taxon>Strongyloidea</taxon>
        <taxon>Ancylostomatidae</taxon>
        <taxon>Ancylostomatinae</taxon>
        <taxon>Ancylostoma</taxon>
    </lineage>
</organism>
<reference evidence="2" key="1">
    <citation type="journal article" date="2015" name="Nat. Genet.">
        <title>The genome and transcriptome of the zoonotic hookworm Ancylostoma ceylanicum identify infection-specific gene families.</title>
        <authorList>
            <person name="Schwarz E.M."/>
            <person name="Hu Y."/>
            <person name="Antoshechkin I."/>
            <person name="Miller M.M."/>
            <person name="Sternberg P.W."/>
            <person name="Aroian R.V."/>
        </authorList>
    </citation>
    <scope>NUCLEOTIDE SEQUENCE</scope>
    <source>
        <strain evidence="2">HY135</strain>
    </source>
</reference>
<gene>
    <name evidence="1" type="primary">Acey_s0159.g3289</name>
    <name evidence="1" type="ORF">Y032_0159g3289</name>
</gene>
<accession>A0A016SXL9</accession>
<proteinExistence type="predicted"/>
<name>A0A016SXL9_9BILA</name>
<dbReference type="AlphaFoldDB" id="A0A016SXL9"/>
<comment type="caution">
    <text evidence="1">The sequence shown here is derived from an EMBL/GenBank/DDBJ whole genome shotgun (WGS) entry which is preliminary data.</text>
</comment>
<evidence type="ECO:0000313" key="1">
    <source>
        <dbReference type="EMBL" id="EYB95488.1"/>
    </source>
</evidence>
<keyword evidence="2" id="KW-1185">Reference proteome</keyword>
<protein>
    <submittedName>
        <fullName evidence="1">Uncharacterized protein</fullName>
    </submittedName>
</protein>
<dbReference type="EMBL" id="JARK01001495">
    <property type="protein sequence ID" value="EYB95488.1"/>
    <property type="molecule type" value="Genomic_DNA"/>
</dbReference>
<dbReference type="Proteomes" id="UP000024635">
    <property type="component" value="Unassembled WGS sequence"/>
</dbReference>